<dbReference type="InterPro" id="IPR035979">
    <property type="entry name" value="RBD_domain_sf"/>
</dbReference>
<dbReference type="Proteomes" id="UP000664203">
    <property type="component" value="Unassembled WGS sequence"/>
</dbReference>
<dbReference type="InterPro" id="IPR050825">
    <property type="entry name" value="RBM42_RBP45_47-like"/>
</dbReference>
<evidence type="ECO:0000256" key="2">
    <source>
        <dbReference type="PROSITE-ProRule" id="PRU00176"/>
    </source>
</evidence>
<dbReference type="InterPro" id="IPR000504">
    <property type="entry name" value="RRM_dom"/>
</dbReference>
<dbReference type="OrthoDB" id="1749473at2759"/>
<comment type="caution">
    <text evidence="5">The sequence shown here is derived from an EMBL/GenBank/DDBJ whole genome shotgun (WGS) entry which is preliminary data.</text>
</comment>
<feature type="compositionally biased region" description="Low complexity" evidence="3">
    <location>
        <begin position="401"/>
        <end position="417"/>
    </location>
</feature>
<feature type="compositionally biased region" description="Polar residues" evidence="3">
    <location>
        <begin position="113"/>
        <end position="122"/>
    </location>
</feature>
<dbReference type="PANTHER" id="PTHR47640:SF11">
    <property type="entry name" value="RNA-BINDING PROTEIN 42"/>
    <property type="match status" value="1"/>
</dbReference>
<organism evidence="5 6">
    <name type="scientific">Alectoria fallacina</name>
    <dbReference type="NCBI Taxonomy" id="1903189"/>
    <lineage>
        <taxon>Eukaryota</taxon>
        <taxon>Fungi</taxon>
        <taxon>Dikarya</taxon>
        <taxon>Ascomycota</taxon>
        <taxon>Pezizomycotina</taxon>
        <taxon>Lecanoromycetes</taxon>
        <taxon>OSLEUM clade</taxon>
        <taxon>Lecanoromycetidae</taxon>
        <taxon>Lecanorales</taxon>
        <taxon>Lecanorineae</taxon>
        <taxon>Parmeliaceae</taxon>
        <taxon>Alectoria</taxon>
    </lineage>
</organism>
<dbReference type="PANTHER" id="PTHR47640">
    <property type="entry name" value="TRNA SELENOCYSTEINE 1-ASSOCIATED PROTEIN 1-RELATED-RELATED"/>
    <property type="match status" value="1"/>
</dbReference>
<gene>
    <name evidence="5" type="ORF">ALECFALPRED_003341</name>
</gene>
<dbReference type="SMART" id="SM00360">
    <property type="entry name" value="RRM"/>
    <property type="match status" value="1"/>
</dbReference>
<dbReference type="CDD" id="cd12383">
    <property type="entry name" value="RRM_RBM42"/>
    <property type="match status" value="1"/>
</dbReference>
<feature type="region of interest" description="Disordered" evidence="3">
    <location>
        <begin position="1"/>
        <end position="177"/>
    </location>
</feature>
<evidence type="ECO:0000256" key="3">
    <source>
        <dbReference type="SAM" id="MobiDB-lite"/>
    </source>
</evidence>
<sequence length="417" mass="43173">MSYPPPPGLKLPQTSPSSTTSPAHASLPPRPPPSAGPPPSFQSTTSSTPTFSSAPGTRGYNGTSNSIGGNQPPSGFGGFIGFQPRSVAANSQPFRTHSPVVSAAPAPPKGFSAPQTTYSNGAYQPQSSYQQPPTPSFYQKPAFEEPYVEPTPPQIRNPFPLPGQGGAGRGGAAGHGQEIDPEMEAQIAQWQSAYAGKEADSSRIAGRSFSRFGTGGEGGASSTGANTAPLGVRQDVAGTSMSNLAMSSAANADTGVANVVTGADGKQKTVVRSGGGQTWQDPSLLEWDPAHFRLFVGNLAGEVTDESLLKAFSKYPSVEKARVVRDKRTTKSKGYGFVSFVDGEEYFQSARDMQGKYIGSHPVLLRKSTTEIRPTVPQDKRKNAKGGKGGGGAGKGGTGAGVQKKQTKTKGGLKVLG</sequence>
<feature type="compositionally biased region" description="Low complexity" evidence="3">
    <location>
        <begin position="123"/>
        <end position="139"/>
    </location>
</feature>
<feature type="compositionally biased region" description="Gly residues" evidence="3">
    <location>
        <begin position="386"/>
        <end position="400"/>
    </location>
</feature>
<dbReference type="GO" id="GO:0003729">
    <property type="term" value="F:mRNA binding"/>
    <property type="evidence" value="ECO:0007669"/>
    <property type="project" value="InterPro"/>
</dbReference>
<evidence type="ECO:0000313" key="6">
    <source>
        <dbReference type="Proteomes" id="UP000664203"/>
    </source>
</evidence>
<feature type="region of interest" description="Disordered" evidence="3">
    <location>
        <begin position="368"/>
        <end position="417"/>
    </location>
</feature>
<keyword evidence="1 2" id="KW-0694">RNA-binding</keyword>
<protein>
    <recommendedName>
        <fullName evidence="4">RRM domain-containing protein</fullName>
    </recommendedName>
</protein>
<dbReference type="Gene3D" id="3.30.70.330">
    <property type="match status" value="1"/>
</dbReference>
<reference evidence="5" key="1">
    <citation type="submission" date="2021-03" db="EMBL/GenBank/DDBJ databases">
        <authorList>
            <person name="Tagirdzhanova G."/>
        </authorList>
    </citation>
    <scope>NUCLEOTIDE SEQUENCE</scope>
</reference>
<evidence type="ECO:0000313" key="5">
    <source>
        <dbReference type="EMBL" id="CAF9926032.1"/>
    </source>
</evidence>
<feature type="region of interest" description="Disordered" evidence="3">
    <location>
        <begin position="207"/>
        <end position="230"/>
    </location>
</feature>
<feature type="compositionally biased region" description="Low complexity" evidence="3">
    <location>
        <begin position="11"/>
        <end position="27"/>
    </location>
</feature>
<dbReference type="AlphaFoldDB" id="A0A8H3IFE9"/>
<feature type="compositionally biased region" description="Low complexity" evidence="3">
    <location>
        <begin position="41"/>
        <end position="53"/>
    </location>
</feature>
<proteinExistence type="predicted"/>
<dbReference type="InterPro" id="IPR034215">
    <property type="entry name" value="RBM42_RRM"/>
</dbReference>
<feature type="domain" description="RRM" evidence="4">
    <location>
        <begin position="292"/>
        <end position="370"/>
    </location>
</feature>
<dbReference type="Pfam" id="PF00076">
    <property type="entry name" value="RRM_1"/>
    <property type="match status" value="1"/>
</dbReference>
<dbReference type="PROSITE" id="PS50102">
    <property type="entry name" value="RRM"/>
    <property type="match status" value="1"/>
</dbReference>
<accession>A0A8H3IFE9</accession>
<evidence type="ECO:0000259" key="4">
    <source>
        <dbReference type="PROSITE" id="PS50102"/>
    </source>
</evidence>
<name>A0A8H3IFE9_9LECA</name>
<dbReference type="InterPro" id="IPR012677">
    <property type="entry name" value="Nucleotide-bd_a/b_plait_sf"/>
</dbReference>
<feature type="compositionally biased region" description="Polar residues" evidence="3">
    <location>
        <begin position="60"/>
        <end position="73"/>
    </location>
</feature>
<dbReference type="SUPFAM" id="SSF54928">
    <property type="entry name" value="RNA-binding domain, RBD"/>
    <property type="match status" value="1"/>
</dbReference>
<feature type="compositionally biased region" description="Pro residues" evidence="3">
    <location>
        <begin position="28"/>
        <end position="40"/>
    </location>
</feature>
<evidence type="ECO:0000256" key="1">
    <source>
        <dbReference type="ARBA" id="ARBA00022884"/>
    </source>
</evidence>
<feature type="compositionally biased region" description="Pro residues" evidence="3">
    <location>
        <begin position="149"/>
        <end position="161"/>
    </location>
</feature>
<dbReference type="EMBL" id="CAJPDR010000210">
    <property type="protein sequence ID" value="CAF9926032.1"/>
    <property type="molecule type" value="Genomic_DNA"/>
</dbReference>
<feature type="compositionally biased region" description="Gly residues" evidence="3">
    <location>
        <begin position="163"/>
        <end position="174"/>
    </location>
</feature>
<keyword evidence="6" id="KW-1185">Reference proteome</keyword>